<organism evidence="13 14">
    <name type="scientific">Cognatiluteimonas sedimenti</name>
    <dbReference type="NCBI Taxonomy" id="2927791"/>
    <lineage>
        <taxon>Bacteria</taxon>
        <taxon>Pseudomonadati</taxon>
        <taxon>Pseudomonadota</taxon>
        <taxon>Gammaproteobacteria</taxon>
        <taxon>Lysobacterales</taxon>
        <taxon>Lysobacteraceae</taxon>
        <taxon>Cognatiluteimonas</taxon>
    </lineage>
</organism>
<evidence type="ECO:0000259" key="12">
    <source>
        <dbReference type="Pfam" id="PF12019"/>
    </source>
</evidence>
<evidence type="ECO:0000256" key="5">
    <source>
        <dbReference type="ARBA" id="ARBA00022519"/>
    </source>
</evidence>
<dbReference type="RefSeq" id="WP_243320889.1">
    <property type="nucleotide sequence ID" value="NZ_JALGCL010000002.1"/>
</dbReference>
<dbReference type="InterPro" id="IPR012902">
    <property type="entry name" value="N_methyl_site"/>
</dbReference>
<dbReference type="NCBIfam" id="TIGR02532">
    <property type="entry name" value="IV_pilin_GFxxxE"/>
    <property type="match status" value="1"/>
</dbReference>
<evidence type="ECO:0000256" key="2">
    <source>
        <dbReference type="ARBA" id="ARBA00021549"/>
    </source>
</evidence>
<accession>A0ABT0A4K0</accession>
<keyword evidence="5" id="KW-0997">Cell inner membrane</keyword>
<comment type="caution">
    <text evidence="13">The sequence shown here is derived from an EMBL/GenBank/DDBJ whole genome shotgun (WGS) entry which is preliminary data.</text>
</comment>
<sequence>MGTFRQGMLRQRVLGQRGFTLIELMVTISVAAIVLMLAIPSFESAINSNKLAGAANEMIASLQSARMEAMRRGRRTVVCLSANANAGDSATCAAGGINGWITFVDVNRNGAFDKGTDEFLRNTTVDQRVQVSGSTSSLTYRSDGFARTSAGALVNASLEMCIPTSQPAENLRRVNIGSGSRVSLEPIDNGGSCS</sequence>
<dbReference type="InterPro" id="IPR022346">
    <property type="entry name" value="T2SS_GspH"/>
</dbReference>
<comment type="subcellular location">
    <subcellularLocation>
        <location evidence="1">Cell inner membrane</location>
        <topology evidence="1">Single-pass membrane protein</topology>
    </subcellularLocation>
</comment>
<keyword evidence="7 11" id="KW-1133">Transmembrane helix</keyword>
<dbReference type="Pfam" id="PF07963">
    <property type="entry name" value="N_methyl"/>
    <property type="match status" value="1"/>
</dbReference>
<name>A0ABT0A4K0_9GAMM</name>
<evidence type="ECO:0000256" key="8">
    <source>
        <dbReference type="ARBA" id="ARBA00023136"/>
    </source>
</evidence>
<keyword evidence="8 11" id="KW-0472">Membrane</keyword>
<evidence type="ECO:0000256" key="10">
    <source>
        <dbReference type="ARBA" id="ARBA00030775"/>
    </source>
</evidence>
<dbReference type="Pfam" id="PF12019">
    <property type="entry name" value="GspH"/>
    <property type="match status" value="1"/>
</dbReference>
<dbReference type="SUPFAM" id="SSF54523">
    <property type="entry name" value="Pili subunits"/>
    <property type="match status" value="1"/>
</dbReference>
<comment type="similarity">
    <text evidence="9">Belongs to the GSP H family.</text>
</comment>
<keyword evidence="6 11" id="KW-0812">Transmembrane</keyword>
<evidence type="ECO:0000256" key="6">
    <source>
        <dbReference type="ARBA" id="ARBA00022692"/>
    </source>
</evidence>
<dbReference type="EMBL" id="JALGCL010000002">
    <property type="protein sequence ID" value="MCJ0825913.1"/>
    <property type="molecule type" value="Genomic_DNA"/>
</dbReference>
<keyword evidence="4" id="KW-0488">Methylation</keyword>
<evidence type="ECO:0000256" key="11">
    <source>
        <dbReference type="SAM" id="Phobius"/>
    </source>
</evidence>
<evidence type="ECO:0000256" key="7">
    <source>
        <dbReference type="ARBA" id="ARBA00022989"/>
    </source>
</evidence>
<evidence type="ECO:0000313" key="13">
    <source>
        <dbReference type="EMBL" id="MCJ0825913.1"/>
    </source>
</evidence>
<protein>
    <recommendedName>
        <fullName evidence="2">Type II secretion system protein H</fullName>
    </recommendedName>
    <alternativeName>
        <fullName evidence="10">General secretion pathway protein H</fullName>
    </alternativeName>
</protein>
<reference evidence="13 14" key="1">
    <citation type="submission" date="2022-03" db="EMBL/GenBank/DDBJ databases">
        <title>Luteimonas soily sp. nov., a novel bacterium isolated from the soil.</title>
        <authorList>
            <person name="Zhang X."/>
        </authorList>
    </citation>
    <scope>NUCLEOTIDE SEQUENCE [LARGE SCALE GENOMIC DNA]</scope>
    <source>
        <strain evidence="13 14">50</strain>
    </source>
</reference>
<evidence type="ECO:0000256" key="4">
    <source>
        <dbReference type="ARBA" id="ARBA00022481"/>
    </source>
</evidence>
<evidence type="ECO:0000256" key="9">
    <source>
        <dbReference type="ARBA" id="ARBA00025772"/>
    </source>
</evidence>
<proteinExistence type="inferred from homology"/>
<evidence type="ECO:0000313" key="14">
    <source>
        <dbReference type="Proteomes" id="UP001165423"/>
    </source>
</evidence>
<evidence type="ECO:0000256" key="3">
    <source>
        <dbReference type="ARBA" id="ARBA00022475"/>
    </source>
</evidence>
<feature type="transmembrane region" description="Helical" evidence="11">
    <location>
        <begin position="21"/>
        <end position="42"/>
    </location>
</feature>
<dbReference type="PROSITE" id="PS00409">
    <property type="entry name" value="PROKAR_NTER_METHYL"/>
    <property type="match status" value="1"/>
</dbReference>
<keyword evidence="14" id="KW-1185">Reference proteome</keyword>
<dbReference type="InterPro" id="IPR045584">
    <property type="entry name" value="Pilin-like"/>
</dbReference>
<dbReference type="Gene3D" id="3.55.40.10">
    <property type="entry name" value="minor pseudopilin epsh domain"/>
    <property type="match status" value="1"/>
</dbReference>
<dbReference type="Proteomes" id="UP001165423">
    <property type="component" value="Unassembled WGS sequence"/>
</dbReference>
<gene>
    <name evidence="13" type="ORF">MQC88_08065</name>
</gene>
<keyword evidence="3" id="KW-1003">Cell membrane</keyword>
<feature type="domain" description="General secretion pathway GspH" evidence="12">
    <location>
        <begin position="54"/>
        <end position="176"/>
    </location>
</feature>
<evidence type="ECO:0000256" key="1">
    <source>
        <dbReference type="ARBA" id="ARBA00004377"/>
    </source>
</evidence>